<dbReference type="InterPro" id="IPR001412">
    <property type="entry name" value="aa-tRNA-synth_I_CS"/>
</dbReference>
<dbReference type="InterPro" id="IPR050203">
    <property type="entry name" value="Trp-tRNA_synthetase"/>
</dbReference>
<dbReference type="Gene3D" id="1.10.240.10">
    <property type="entry name" value="Tyrosyl-Transfer RNA Synthetase"/>
    <property type="match status" value="1"/>
</dbReference>
<gene>
    <name evidence="8" type="primary">trpS</name>
    <name evidence="11" type="ORF">BJ969_004951</name>
</gene>
<feature type="binding site" evidence="8">
    <location>
        <position position="158"/>
    </location>
    <ligand>
        <name>L-tryptophan</name>
        <dbReference type="ChEBI" id="CHEBI:57912"/>
    </ligand>
</feature>
<protein>
    <recommendedName>
        <fullName evidence="8">Tryptophan--tRNA ligase</fullName>
        <ecNumber evidence="8">6.1.1.2</ecNumber>
    </recommendedName>
    <alternativeName>
        <fullName evidence="8">Tryptophanyl-tRNA synthetase</fullName>
        <shortName evidence="8">TrpRS</shortName>
    </alternativeName>
</protein>
<dbReference type="GO" id="GO:0005829">
    <property type="term" value="C:cytosol"/>
    <property type="evidence" value="ECO:0007669"/>
    <property type="project" value="TreeGrafter"/>
</dbReference>
<evidence type="ECO:0000256" key="2">
    <source>
        <dbReference type="ARBA" id="ARBA00022598"/>
    </source>
</evidence>
<evidence type="ECO:0000256" key="4">
    <source>
        <dbReference type="ARBA" id="ARBA00022840"/>
    </source>
</evidence>
<evidence type="ECO:0000256" key="3">
    <source>
        <dbReference type="ARBA" id="ARBA00022741"/>
    </source>
</evidence>
<dbReference type="NCBIfam" id="TIGR00233">
    <property type="entry name" value="trpS"/>
    <property type="match status" value="1"/>
</dbReference>
<evidence type="ECO:0000256" key="10">
    <source>
        <dbReference type="SAM" id="MobiDB-lite"/>
    </source>
</evidence>
<keyword evidence="2 8" id="KW-0436">Ligase</keyword>
<evidence type="ECO:0000256" key="7">
    <source>
        <dbReference type="ARBA" id="ARBA00049929"/>
    </source>
</evidence>
<proteinExistence type="inferred from homology"/>
<dbReference type="AlphaFoldDB" id="A0A840NP74"/>
<dbReference type="PANTHER" id="PTHR43766:SF1">
    <property type="entry name" value="TRYPTOPHAN--TRNA LIGASE, MITOCHONDRIAL"/>
    <property type="match status" value="1"/>
</dbReference>
<dbReference type="PANTHER" id="PTHR43766">
    <property type="entry name" value="TRYPTOPHAN--TRNA LIGASE, MITOCHONDRIAL"/>
    <property type="match status" value="1"/>
</dbReference>
<dbReference type="InterPro" id="IPR014729">
    <property type="entry name" value="Rossmann-like_a/b/a_fold"/>
</dbReference>
<keyword evidence="12" id="KW-1185">Reference proteome</keyword>
<feature type="binding site" evidence="8">
    <location>
        <begin position="218"/>
        <end position="222"/>
    </location>
    <ligand>
        <name>ATP</name>
        <dbReference type="ChEBI" id="CHEBI:30616"/>
    </ligand>
</feature>
<dbReference type="PRINTS" id="PR01039">
    <property type="entry name" value="TRNASYNTHTRP"/>
</dbReference>
<evidence type="ECO:0000313" key="12">
    <source>
        <dbReference type="Proteomes" id="UP000580474"/>
    </source>
</evidence>
<dbReference type="EC" id="6.1.1.2" evidence="8"/>
<comment type="subcellular location">
    <subcellularLocation>
        <location evidence="8">Cytoplasm</location>
    </subcellularLocation>
</comment>
<evidence type="ECO:0000256" key="9">
    <source>
        <dbReference type="RuleBase" id="RU363036"/>
    </source>
</evidence>
<dbReference type="GO" id="GO:0004830">
    <property type="term" value="F:tryptophan-tRNA ligase activity"/>
    <property type="evidence" value="ECO:0007669"/>
    <property type="project" value="UniProtKB-UniRule"/>
</dbReference>
<keyword evidence="8" id="KW-0963">Cytoplasm</keyword>
<evidence type="ECO:0000256" key="8">
    <source>
        <dbReference type="HAMAP-Rule" id="MF_00140"/>
    </source>
</evidence>
<dbReference type="PROSITE" id="PS00178">
    <property type="entry name" value="AA_TRNA_LIGASE_I"/>
    <property type="match status" value="1"/>
</dbReference>
<comment type="similarity">
    <text evidence="1 8 9">Belongs to the class-I aminoacyl-tRNA synthetase family.</text>
</comment>
<dbReference type="Gene3D" id="3.40.50.620">
    <property type="entry name" value="HUPs"/>
    <property type="match status" value="1"/>
</dbReference>
<dbReference type="GO" id="GO:0005524">
    <property type="term" value="F:ATP binding"/>
    <property type="evidence" value="ECO:0007669"/>
    <property type="project" value="UniProtKB-UniRule"/>
</dbReference>
<reference evidence="11 12" key="1">
    <citation type="submission" date="2020-08" db="EMBL/GenBank/DDBJ databases">
        <title>Sequencing the genomes of 1000 actinobacteria strains.</title>
        <authorList>
            <person name="Klenk H.-P."/>
        </authorList>
    </citation>
    <scope>NUCLEOTIDE SEQUENCE [LARGE SCALE GENOMIC DNA]</scope>
    <source>
        <strain evidence="11 12">DSM 45582</strain>
    </source>
</reference>
<comment type="subunit">
    <text evidence="8">Homodimer.</text>
</comment>
<dbReference type="InterPro" id="IPR002305">
    <property type="entry name" value="aa-tRNA-synth_Ic"/>
</dbReference>
<evidence type="ECO:0000256" key="1">
    <source>
        <dbReference type="ARBA" id="ARBA00005594"/>
    </source>
</evidence>
<dbReference type="InterPro" id="IPR002306">
    <property type="entry name" value="Trp-tRNA-ligase"/>
</dbReference>
<keyword evidence="4 8" id="KW-0067">ATP-binding</keyword>
<comment type="caution">
    <text evidence="8">Lacks conserved residue(s) required for the propagation of feature annotation.</text>
</comment>
<dbReference type="CDD" id="cd00806">
    <property type="entry name" value="TrpRS_core"/>
    <property type="match status" value="1"/>
</dbReference>
<dbReference type="Proteomes" id="UP000580474">
    <property type="component" value="Unassembled WGS sequence"/>
</dbReference>
<feature type="short sequence motif" description="'KMSKS' region" evidence="8">
    <location>
        <begin position="218"/>
        <end position="222"/>
    </location>
</feature>
<feature type="binding site" evidence="8">
    <location>
        <begin position="170"/>
        <end position="172"/>
    </location>
    <ligand>
        <name>ATP</name>
        <dbReference type="ChEBI" id="CHEBI:30616"/>
    </ligand>
</feature>
<sequence>MSSDDSATQNPRTSAAGDSATGRGPRVLSGIQPTADSFHLGNYLGALRSWVRMQADHDAFYCVVDLHAITVAQDPELLRKRTRVSAAQLLALGIDPDASTLFVQSHVPEHAQLSWVLECLAGFGEAGRMTQFKDKSARQDADHISVGLFTYPVLQAADILLYQANQVPVGEDQRQHLELTRNLAQRFNSRYGDTFTVPAAHIPKEAAKIQDLQDPSAKMSKSQPSGVIDLLEEPKRSAKKIRSAVTDNEREIRYDPENKAGVSNLLAIQSSLTGSTIADLETEFEGKGYGDLKKAVGETFVEFATPFQEKVNGYLADPAELDKVLRRGAEHAREVAAETLRLTYERVGFLPPLR</sequence>
<feature type="binding site" evidence="8">
    <location>
        <position position="209"/>
    </location>
    <ligand>
        <name>ATP</name>
        <dbReference type="ChEBI" id="CHEBI:30616"/>
    </ligand>
</feature>
<dbReference type="GO" id="GO:0006436">
    <property type="term" value="P:tryptophanyl-tRNA aminoacylation"/>
    <property type="evidence" value="ECO:0007669"/>
    <property type="project" value="UniProtKB-UniRule"/>
</dbReference>
<comment type="catalytic activity">
    <reaction evidence="7 8">
        <text>tRNA(Trp) + L-tryptophan + ATP = L-tryptophyl-tRNA(Trp) + AMP + diphosphate + H(+)</text>
        <dbReference type="Rhea" id="RHEA:24080"/>
        <dbReference type="Rhea" id="RHEA-COMP:9671"/>
        <dbReference type="Rhea" id="RHEA-COMP:9705"/>
        <dbReference type="ChEBI" id="CHEBI:15378"/>
        <dbReference type="ChEBI" id="CHEBI:30616"/>
        <dbReference type="ChEBI" id="CHEBI:33019"/>
        <dbReference type="ChEBI" id="CHEBI:57912"/>
        <dbReference type="ChEBI" id="CHEBI:78442"/>
        <dbReference type="ChEBI" id="CHEBI:78535"/>
        <dbReference type="ChEBI" id="CHEBI:456215"/>
        <dbReference type="EC" id="6.1.1.2"/>
    </reaction>
</comment>
<keyword evidence="3 8" id="KW-0547">Nucleotide-binding</keyword>
<dbReference type="EMBL" id="JACHIV010000001">
    <property type="protein sequence ID" value="MBB5071863.1"/>
    <property type="molecule type" value="Genomic_DNA"/>
</dbReference>
<keyword evidence="6 8" id="KW-0030">Aminoacyl-tRNA synthetase</keyword>
<feature type="binding site" evidence="8">
    <location>
        <begin position="41"/>
        <end position="42"/>
    </location>
    <ligand>
        <name>ATP</name>
        <dbReference type="ChEBI" id="CHEBI:30616"/>
    </ligand>
</feature>
<feature type="compositionally biased region" description="Polar residues" evidence="10">
    <location>
        <begin position="1"/>
        <end position="13"/>
    </location>
</feature>
<dbReference type="InterPro" id="IPR024109">
    <property type="entry name" value="Trp-tRNA-ligase_bac-type"/>
</dbReference>
<keyword evidence="5 8" id="KW-0648">Protein biosynthesis</keyword>
<accession>A0A840NP74</accession>
<comment type="function">
    <text evidence="8">Catalyzes the attachment of tryptophan to tRNA(Trp).</text>
</comment>
<comment type="caution">
    <text evidence="11">The sequence shown here is derived from an EMBL/GenBank/DDBJ whole genome shotgun (WGS) entry which is preliminary data.</text>
</comment>
<dbReference type="SUPFAM" id="SSF52374">
    <property type="entry name" value="Nucleotidylyl transferase"/>
    <property type="match status" value="1"/>
</dbReference>
<evidence type="ECO:0000256" key="5">
    <source>
        <dbReference type="ARBA" id="ARBA00022917"/>
    </source>
</evidence>
<name>A0A840NP74_9PSEU</name>
<feature type="region of interest" description="Disordered" evidence="10">
    <location>
        <begin position="1"/>
        <end position="28"/>
    </location>
</feature>
<dbReference type="HAMAP" id="MF_00140_B">
    <property type="entry name" value="Trp_tRNA_synth_B"/>
    <property type="match status" value="1"/>
</dbReference>
<feature type="binding site" evidence="8">
    <location>
        <begin position="32"/>
        <end position="34"/>
    </location>
    <ligand>
        <name>ATP</name>
        <dbReference type="ChEBI" id="CHEBI:30616"/>
    </ligand>
</feature>
<dbReference type="Pfam" id="PF00579">
    <property type="entry name" value="tRNA-synt_1b"/>
    <property type="match status" value="1"/>
</dbReference>
<evidence type="ECO:0000256" key="6">
    <source>
        <dbReference type="ARBA" id="ARBA00023146"/>
    </source>
</evidence>
<evidence type="ECO:0000313" key="11">
    <source>
        <dbReference type="EMBL" id="MBB5071863.1"/>
    </source>
</evidence>
<organism evidence="11 12">
    <name type="scientific">Saccharopolyspora gloriosae</name>
    <dbReference type="NCBI Taxonomy" id="455344"/>
    <lineage>
        <taxon>Bacteria</taxon>
        <taxon>Bacillati</taxon>
        <taxon>Actinomycetota</taxon>
        <taxon>Actinomycetes</taxon>
        <taxon>Pseudonocardiales</taxon>
        <taxon>Pseudonocardiaceae</taxon>
        <taxon>Saccharopolyspora</taxon>
    </lineage>
</organism>